<dbReference type="Gene3D" id="2.40.50.40">
    <property type="match status" value="1"/>
</dbReference>
<feature type="compositionally biased region" description="Basic and acidic residues" evidence="3">
    <location>
        <begin position="162"/>
        <end position="172"/>
    </location>
</feature>
<evidence type="ECO:0000256" key="1">
    <source>
        <dbReference type="ARBA" id="ARBA00004123"/>
    </source>
</evidence>
<dbReference type="PRINTS" id="PR00504">
    <property type="entry name" value="CHROMODOMAIN"/>
</dbReference>
<feature type="region of interest" description="Disordered" evidence="3">
    <location>
        <begin position="55"/>
        <end position="319"/>
    </location>
</feature>
<feature type="compositionally biased region" description="Low complexity" evidence="3">
    <location>
        <begin position="219"/>
        <end position="232"/>
    </location>
</feature>
<dbReference type="InterPro" id="IPR016197">
    <property type="entry name" value="Chromo-like_dom_sf"/>
</dbReference>
<dbReference type="EMBL" id="OU963869">
    <property type="protein sequence ID" value="CAH0394850.1"/>
    <property type="molecule type" value="Genomic_DNA"/>
</dbReference>
<dbReference type="InterPro" id="IPR023779">
    <property type="entry name" value="Chromodomain_CS"/>
</dbReference>
<feature type="compositionally biased region" description="Low complexity" evidence="3">
    <location>
        <begin position="288"/>
        <end position="300"/>
    </location>
</feature>
<feature type="compositionally biased region" description="Polar residues" evidence="3">
    <location>
        <begin position="177"/>
        <end position="210"/>
    </location>
</feature>
<dbReference type="PANTHER" id="PTHR46389:SF3">
    <property type="entry name" value="POLYCOMB GROUP PROTEIN PC"/>
    <property type="match status" value="1"/>
</dbReference>
<keyword evidence="2" id="KW-0539">Nucleus</keyword>
<proteinExistence type="predicted"/>
<dbReference type="InterPro" id="IPR023780">
    <property type="entry name" value="Chromo_domain"/>
</dbReference>
<dbReference type="PANTHER" id="PTHR46389">
    <property type="entry name" value="POLYCOMB GROUP PROTEIN PC"/>
    <property type="match status" value="1"/>
</dbReference>
<keyword evidence="6" id="KW-1185">Reference proteome</keyword>
<feature type="domain" description="Chromo" evidence="4">
    <location>
        <begin position="6"/>
        <end position="64"/>
    </location>
</feature>
<dbReference type="PROSITE" id="PS00598">
    <property type="entry name" value="CHROMO_1"/>
    <property type="match status" value="1"/>
</dbReference>
<evidence type="ECO:0000256" key="3">
    <source>
        <dbReference type="SAM" id="MobiDB-lite"/>
    </source>
</evidence>
<evidence type="ECO:0000256" key="2">
    <source>
        <dbReference type="ARBA" id="ARBA00023242"/>
    </source>
</evidence>
<dbReference type="PROSITE" id="PS50013">
    <property type="entry name" value="CHROMO_2"/>
    <property type="match status" value="1"/>
</dbReference>
<gene>
    <name evidence="5" type="ORF">BEMITA_LOCUS13102</name>
</gene>
<dbReference type="SMART" id="SM00298">
    <property type="entry name" value="CHROMO"/>
    <property type="match status" value="1"/>
</dbReference>
<dbReference type="GO" id="GO:0003682">
    <property type="term" value="F:chromatin binding"/>
    <property type="evidence" value="ECO:0007669"/>
    <property type="project" value="TreeGrafter"/>
</dbReference>
<accession>A0A9P0F9B5</accession>
<dbReference type="InterPro" id="IPR017984">
    <property type="entry name" value="Chromo_dom_subgr"/>
</dbReference>
<evidence type="ECO:0000313" key="5">
    <source>
        <dbReference type="EMBL" id="CAH0394850.1"/>
    </source>
</evidence>
<protein>
    <recommendedName>
        <fullName evidence="4">Chromo domain-containing protein</fullName>
    </recommendedName>
</protein>
<dbReference type="AlphaFoldDB" id="A0A9P0F9B5"/>
<dbReference type="Pfam" id="PF17218">
    <property type="entry name" value="CBX7_C"/>
    <property type="match status" value="1"/>
</dbReference>
<comment type="subcellular location">
    <subcellularLocation>
        <location evidence="1">Nucleus</location>
    </subcellularLocation>
</comment>
<dbReference type="KEGG" id="btab:109038770"/>
<organism evidence="5 6">
    <name type="scientific">Bemisia tabaci</name>
    <name type="common">Sweetpotato whitefly</name>
    <name type="synonym">Aleurodes tabaci</name>
    <dbReference type="NCBI Taxonomy" id="7038"/>
    <lineage>
        <taxon>Eukaryota</taxon>
        <taxon>Metazoa</taxon>
        <taxon>Ecdysozoa</taxon>
        <taxon>Arthropoda</taxon>
        <taxon>Hexapoda</taxon>
        <taxon>Insecta</taxon>
        <taxon>Pterygota</taxon>
        <taxon>Neoptera</taxon>
        <taxon>Paraneoptera</taxon>
        <taxon>Hemiptera</taxon>
        <taxon>Sternorrhyncha</taxon>
        <taxon>Aleyrodoidea</taxon>
        <taxon>Aleyrodidae</taxon>
        <taxon>Aleyrodinae</taxon>
        <taxon>Bemisia</taxon>
    </lineage>
</organism>
<name>A0A9P0F9B5_BEMTA</name>
<dbReference type="InterPro" id="IPR052458">
    <property type="entry name" value="PcG_PRC1-like_component"/>
</dbReference>
<evidence type="ECO:0000259" key="4">
    <source>
        <dbReference type="PROSITE" id="PS50013"/>
    </source>
</evidence>
<feature type="compositionally biased region" description="Polar residues" evidence="3">
    <location>
        <begin position="236"/>
        <end position="259"/>
    </location>
</feature>
<dbReference type="Pfam" id="PF00385">
    <property type="entry name" value="Chromo"/>
    <property type="match status" value="1"/>
</dbReference>
<dbReference type="GO" id="GO:0035102">
    <property type="term" value="C:PRC1 complex"/>
    <property type="evidence" value="ECO:0007669"/>
    <property type="project" value="TreeGrafter"/>
</dbReference>
<feature type="compositionally biased region" description="Acidic residues" evidence="3">
    <location>
        <begin position="139"/>
        <end position="149"/>
    </location>
</feature>
<dbReference type="Proteomes" id="UP001152759">
    <property type="component" value="Chromosome 8"/>
</dbReference>
<dbReference type="GO" id="GO:0000122">
    <property type="term" value="P:negative regulation of transcription by RNA polymerase II"/>
    <property type="evidence" value="ECO:0007669"/>
    <property type="project" value="TreeGrafter"/>
</dbReference>
<dbReference type="InterPro" id="IPR033773">
    <property type="entry name" value="CBX7_C"/>
</dbReference>
<evidence type="ECO:0000313" key="6">
    <source>
        <dbReference type="Proteomes" id="UP001152759"/>
    </source>
</evidence>
<feature type="compositionally biased region" description="Basic and acidic residues" evidence="3">
    <location>
        <begin position="301"/>
        <end position="310"/>
    </location>
</feature>
<dbReference type="SUPFAM" id="SSF54160">
    <property type="entry name" value="Chromo domain-like"/>
    <property type="match status" value="1"/>
</dbReference>
<dbReference type="GO" id="GO:0000785">
    <property type="term" value="C:chromatin"/>
    <property type="evidence" value="ECO:0007669"/>
    <property type="project" value="TreeGrafter"/>
</dbReference>
<feature type="compositionally biased region" description="Basic and acidic residues" evidence="3">
    <location>
        <begin position="55"/>
        <end position="86"/>
    </location>
</feature>
<reference evidence="5" key="1">
    <citation type="submission" date="2021-12" db="EMBL/GenBank/DDBJ databases">
        <authorList>
            <person name="King R."/>
        </authorList>
    </citation>
    <scope>NUCLEOTIDE SEQUENCE</scope>
</reference>
<dbReference type="InterPro" id="IPR000953">
    <property type="entry name" value="Chromo/chromo_shadow_dom"/>
</dbReference>
<dbReference type="CDD" id="cd18644">
    <property type="entry name" value="CD_polycomb"/>
    <property type="match status" value="1"/>
</dbReference>
<sequence>MGDRVYAVEKILKKRTRKGKQEYFVKWKGWGNKHSTWEPEENILDARLIDAFEAREAGEPLRRGRKKEIRETRFHVRGSYHESPKDQDEEDDRNDVNNKAQNERVSVDTENDSEDEDTRSQADVERVTSPTTTEGYGERDEDESSDDGDERDKRPVVTGTKRKAEVLSKESGKIGVTITTSPPNSQAKIPKLQSSIAKTVSSSHPTSANVQGKIDGRRPSAGSSPKSSMSPRDTNEGSTSPHPNAKQSIGSQSLPTSIKSPPPSPVSARSDKRTEAILSPVNSQPMQANGGATAATPVAARAEEPPKTEDDPAVSNNNNNNILVNGHHKKEEKVEPVRVTHILTNPGPDYWRSKNPVADEVFITDVTVNLSTVTIRECKTQKGFFRQRDDKFNNTASNDIK</sequence>